<feature type="compositionally biased region" description="Low complexity" evidence="4">
    <location>
        <begin position="72"/>
        <end position="87"/>
    </location>
</feature>
<evidence type="ECO:0008006" key="7">
    <source>
        <dbReference type="Google" id="ProtNLM"/>
    </source>
</evidence>
<accession>A0ABN3QZ04</accession>
<keyword evidence="3" id="KW-0560">Oxidoreductase</keyword>
<dbReference type="Proteomes" id="UP001501447">
    <property type="component" value="Unassembled WGS sequence"/>
</dbReference>
<evidence type="ECO:0000256" key="2">
    <source>
        <dbReference type="ARBA" id="ARBA00022833"/>
    </source>
</evidence>
<proteinExistence type="predicted"/>
<keyword evidence="2" id="KW-0862">Zinc</keyword>
<dbReference type="InterPro" id="IPR047109">
    <property type="entry name" value="CAD-like"/>
</dbReference>
<keyword evidence="1" id="KW-0479">Metal-binding</keyword>
<evidence type="ECO:0000313" key="6">
    <source>
        <dbReference type="Proteomes" id="UP001501447"/>
    </source>
</evidence>
<dbReference type="SUPFAM" id="SSF51735">
    <property type="entry name" value="NAD(P)-binding Rossmann-fold domains"/>
    <property type="match status" value="1"/>
</dbReference>
<name>A0ABN3QZ04_9ACTN</name>
<evidence type="ECO:0000256" key="3">
    <source>
        <dbReference type="ARBA" id="ARBA00023002"/>
    </source>
</evidence>
<reference evidence="5 6" key="1">
    <citation type="journal article" date="2019" name="Int. J. Syst. Evol. Microbiol.">
        <title>The Global Catalogue of Microorganisms (GCM) 10K type strain sequencing project: providing services to taxonomists for standard genome sequencing and annotation.</title>
        <authorList>
            <consortium name="The Broad Institute Genomics Platform"/>
            <consortium name="The Broad Institute Genome Sequencing Center for Infectious Disease"/>
            <person name="Wu L."/>
            <person name="Ma J."/>
        </authorList>
    </citation>
    <scope>NUCLEOTIDE SEQUENCE [LARGE SCALE GENOMIC DNA]</scope>
    <source>
        <strain evidence="5 6">JCM 16373</strain>
    </source>
</reference>
<feature type="region of interest" description="Disordered" evidence="4">
    <location>
        <begin position="45"/>
        <end position="87"/>
    </location>
</feature>
<evidence type="ECO:0000256" key="1">
    <source>
        <dbReference type="ARBA" id="ARBA00022723"/>
    </source>
</evidence>
<comment type="caution">
    <text evidence="5">The sequence shown here is derived from an EMBL/GenBank/DDBJ whole genome shotgun (WGS) entry which is preliminary data.</text>
</comment>
<feature type="compositionally biased region" description="Basic and acidic residues" evidence="4">
    <location>
        <begin position="52"/>
        <end position="69"/>
    </location>
</feature>
<protein>
    <recommendedName>
        <fullName evidence="7">Alcohol dehydrogenase-like C-terminal domain-containing protein</fullName>
    </recommendedName>
</protein>
<gene>
    <name evidence="5" type="ORF">GCM10009863_64920</name>
</gene>
<dbReference type="EMBL" id="BAAARJ010000034">
    <property type="protein sequence ID" value="GAA2639011.1"/>
    <property type="molecule type" value="Genomic_DNA"/>
</dbReference>
<evidence type="ECO:0000313" key="5">
    <source>
        <dbReference type="EMBL" id="GAA2639011.1"/>
    </source>
</evidence>
<dbReference type="Gene3D" id="3.40.50.720">
    <property type="entry name" value="NAD(P)-binding Rossmann-like Domain"/>
    <property type="match status" value="1"/>
</dbReference>
<sequence>MRGITTYSPLRRWGAEPGKKAAIVGLGGPGHMAVKLAHARGAEVTGLSQSLKKKEDGQRPGADHHHATSDRPCSSNSPAPSTSSSIR</sequence>
<dbReference type="PANTHER" id="PTHR42683">
    <property type="entry name" value="ALDEHYDE REDUCTASE"/>
    <property type="match status" value="1"/>
</dbReference>
<evidence type="ECO:0000256" key="4">
    <source>
        <dbReference type="SAM" id="MobiDB-lite"/>
    </source>
</evidence>
<organism evidence="5 6">
    <name type="scientific">Streptomyces axinellae</name>
    <dbReference type="NCBI Taxonomy" id="552788"/>
    <lineage>
        <taxon>Bacteria</taxon>
        <taxon>Bacillati</taxon>
        <taxon>Actinomycetota</taxon>
        <taxon>Actinomycetes</taxon>
        <taxon>Kitasatosporales</taxon>
        <taxon>Streptomycetaceae</taxon>
        <taxon>Streptomyces</taxon>
    </lineage>
</organism>
<keyword evidence="6" id="KW-1185">Reference proteome</keyword>
<dbReference type="InterPro" id="IPR036291">
    <property type="entry name" value="NAD(P)-bd_dom_sf"/>
</dbReference>